<evidence type="ECO:0000256" key="6">
    <source>
        <dbReference type="ARBA" id="ARBA00023154"/>
    </source>
</evidence>
<accession>A0A2S2CTA6</accession>
<feature type="binding site" evidence="9">
    <location>
        <position position="157"/>
    </location>
    <ligand>
        <name>substrate</name>
    </ligand>
</feature>
<dbReference type="EC" id="5.1.1.7" evidence="3 9"/>
<comment type="pathway">
    <text evidence="1 9">Amino-acid biosynthesis; L-lysine biosynthesis via DAP pathway; DL-2,6-diaminopimelate from LL-2,6-diaminopimelate: step 1/1.</text>
</comment>
<dbReference type="KEGG" id="azz:DEW08_16600"/>
<dbReference type="OrthoDB" id="9805408at2"/>
<feature type="binding site" evidence="9">
    <location>
        <begin position="76"/>
        <end position="77"/>
    </location>
    <ligand>
        <name>substrate</name>
    </ligand>
</feature>
<dbReference type="AlphaFoldDB" id="A0A2S2CTA6"/>
<dbReference type="EMBL" id="CP029353">
    <property type="protein sequence ID" value="AWK87620.1"/>
    <property type="molecule type" value="Genomic_DNA"/>
</dbReference>
<dbReference type="GO" id="GO:0005829">
    <property type="term" value="C:cytosol"/>
    <property type="evidence" value="ECO:0007669"/>
    <property type="project" value="TreeGrafter"/>
</dbReference>
<feature type="active site" evidence="10">
    <location>
        <position position="75"/>
    </location>
</feature>
<dbReference type="SUPFAM" id="SSF54506">
    <property type="entry name" value="Diaminopimelate epimerase-like"/>
    <property type="match status" value="2"/>
</dbReference>
<dbReference type="PROSITE" id="PS01326">
    <property type="entry name" value="DAP_EPIMERASE"/>
    <property type="match status" value="1"/>
</dbReference>
<feature type="binding site" evidence="9">
    <location>
        <position position="13"/>
    </location>
    <ligand>
        <name>substrate</name>
    </ligand>
</feature>
<keyword evidence="7 9" id="KW-0413">Isomerase</keyword>
<feature type="active site" description="Proton donor" evidence="9">
    <location>
        <position position="75"/>
    </location>
</feature>
<gene>
    <name evidence="9" type="primary">dapF</name>
    <name evidence="11" type="ORF">DEW08_16600</name>
</gene>
<comment type="subcellular location">
    <subcellularLocation>
        <location evidence="9">Cytoplasm</location>
    </subcellularLocation>
</comment>
<dbReference type="NCBIfam" id="TIGR00652">
    <property type="entry name" value="DapF"/>
    <property type="match status" value="1"/>
</dbReference>
<evidence type="ECO:0000256" key="10">
    <source>
        <dbReference type="PROSITE-ProRule" id="PRU10125"/>
    </source>
</evidence>
<evidence type="ECO:0000256" key="3">
    <source>
        <dbReference type="ARBA" id="ARBA00013080"/>
    </source>
</evidence>
<organism evidence="11 12">
    <name type="scientific">Azospirillum thermophilum</name>
    <dbReference type="NCBI Taxonomy" id="2202148"/>
    <lineage>
        <taxon>Bacteria</taxon>
        <taxon>Pseudomonadati</taxon>
        <taxon>Pseudomonadota</taxon>
        <taxon>Alphaproteobacteria</taxon>
        <taxon>Rhodospirillales</taxon>
        <taxon>Azospirillaceae</taxon>
        <taxon>Azospirillum</taxon>
    </lineage>
</organism>
<dbReference type="GO" id="GO:0008837">
    <property type="term" value="F:diaminopimelate epimerase activity"/>
    <property type="evidence" value="ECO:0007669"/>
    <property type="project" value="UniProtKB-UniRule"/>
</dbReference>
<feature type="active site" description="Proton acceptor" evidence="9">
    <location>
        <position position="217"/>
    </location>
</feature>
<dbReference type="HAMAP" id="MF_00197">
    <property type="entry name" value="DAP_epimerase"/>
    <property type="match status" value="1"/>
</dbReference>
<feature type="binding site" evidence="9">
    <location>
        <position position="46"/>
    </location>
    <ligand>
        <name>substrate</name>
    </ligand>
</feature>
<evidence type="ECO:0000313" key="11">
    <source>
        <dbReference type="EMBL" id="AWK87620.1"/>
    </source>
</evidence>
<keyword evidence="6 9" id="KW-0457">Lysine biosynthesis</keyword>
<dbReference type="Pfam" id="PF01678">
    <property type="entry name" value="DAP_epimerase"/>
    <property type="match status" value="2"/>
</dbReference>
<dbReference type="PANTHER" id="PTHR31689:SF0">
    <property type="entry name" value="DIAMINOPIMELATE EPIMERASE"/>
    <property type="match status" value="1"/>
</dbReference>
<dbReference type="FunFam" id="3.10.310.10:FF:000004">
    <property type="entry name" value="Diaminopimelate epimerase"/>
    <property type="match status" value="1"/>
</dbReference>
<evidence type="ECO:0000256" key="2">
    <source>
        <dbReference type="ARBA" id="ARBA00010219"/>
    </source>
</evidence>
<comment type="similarity">
    <text evidence="2 9">Belongs to the diaminopimelate epimerase family.</text>
</comment>
<dbReference type="UniPathway" id="UPA00034">
    <property type="reaction ID" value="UER00025"/>
</dbReference>
<dbReference type="GO" id="GO:0009089">
    <property type="term" value="P:lysine biosynthetic process via diaminopimelate"/>
    <property type="evidence" value="ECO:0007669"/>
    <property type="project" value="UniProtKB-UniRule"/>
</dbReference>
<feature type="binding site" evidence="9">
    <location>
        <position position="190"/>
    </location>
    <ligand>
        <name>substrate</name>
    </ligand>
</feature>
<feature type="site" description="Could be important to modulate the pK values of the two catalytic cysteine residues" evidence="9">
    <location>
        <position position="159"/>
    </location>
</feature>
<evidence type="ECO:0000313" key="12">
    <source>
        <dbReference type="Proteomes" id="UP000245629"/>
    </source>
</evidence>
<evidence type="ECO:0000256" key="5">
    <source>
        <dbReference type="ARBA" id="ARBA00022605"/>
    </source>
</evidence>
<dbReference type="Proteomes" id="UP000245629">
    <property type="component" value="Chromosome 2"/>
</dbReference>
<keyword evidence="5 9" id="KW-0028">Amino-acid biosynthesis</keyword>
<proteinExistence type="inferred from homology"/>
<comment type="function">
    <text evidence="9">Catalyzes the stereoinversion of LL-2,6-diaminopimelate (L,L-DAP) to meso-diaminopimelate (meso-DAP), a precursor of L-lysine and an essential component of the bacterial peptidoglycan.</text>
</comment>
<sequence>MTREFLKMHGLGNDFVVIDARSTPYRPSAAEVQAIADRKTGVGCDQFIIVEPATKPGASAFMRIRNADGSEAAACGNASRCIGWLLMEEAGADRVSFETAAGLLHASRADGGRVTVDMGPARLDWQQIPLAGPADTLRVEAVSHGGFGGPVAVNMGNPHAVFFVDDVMAVPLEEIGGALEHHPMFPERANIEFAQVLSPTAVRMRVWERGAGITRACGSGACAVGVAAMRRGLTGRKVDVILDGGTLTIEWTGDGHVLMTGPVATSFTGRLAEGPAEGPADGPVVRHECADA</sequence>
<evidence type="ECO:0000256" key="4">
    <source>
        <dbReference type="ARBA" id="ARBA00022490"/>
    </source>
</evidence>
<protein>
    <recommendedName>
        <fullName evidence="3 9">Diaminopimelate epimerase</fullName>
        <shortName evidence="9">DAP epimerase</shortName>
        <ecNumber evidence="3 9">5.1.1.7</ecNumber>
    </recommendedName>
    <alternativeName>
        <fullName evidence="9">PLP-independent amino acid racemase</fullName>
    </alternativeName>
</protein>
<dbReference type="Gene3D" id="3.10.310.10">
    <property type="entry name" value="Diaminopimelate Epimerase, Chain A, domain 1"/>
    <property type="match status" value="2"/>
</dbReference>
<feature type="binding site" evidence="9">
    <location>
        <begin position="218"/>
        <end position="219"/>
    </location>
    <ligand>
        <name>substrate</name>
    </ligand>
</feature>
<comment type="subunit">
    <text evidence="9">Homodimer.</text>
</comment>
<feature type="site" description="Could be important to modulate the pK values of the two catalytic cysteine residues" evidence="9">
    <location>
        <position position="208"/>
    </location>
</feature>
<dbReference type="RefSeq" id="WP_109328967.1">
    <property type="nucleotide sequence ID" value="NZ_CP029353.1"/>
</dbReference>
<keyword evidence="4 9" id="KW-0963">Cytoplasm</keyword>
<keyword evidence="12" id="KW-1185">Reference proteome</keyword>
<evidence type="ECO:0000256" key="1">
    <source>
        <dbReference type="ARBA" id="ARBA00005196"/>
    </source>
</evidence>
<evidence type="ECO:0000256" key="9">
    <source>
        <dbReference type="HAMAP-Rule" id="MF_00197"/>
    </source>
</evidence>
<evidence type="ECO:0000256" key="8">
    <source>
        <dbReference type="ARBA" id="ARBA00051712"/>
    </source>
</evidence>
<feature type="binding site" evidence="9">
    <location>
        <begin position="208"/>
        <end position="209"/>
    </location>
    <ligand>
        <name>substrate</name>
    </ligand>
</feature>
<dbReference type="PANTHER" id="PTHR31689">
    <property type="entry name" value="DIAMINOPIMELATE EPIMERASE, CHLOROPLASTIC"/>
    <property type="match status" value="1"/>
</dbReference>
<evidence type="ECO:0000256" key="7">
    <source>
        <dbReference type="ARBA" id="ARBA00023235"/>
    </source>
</evidence>
<name>A0A2S2CTA6_9PROT</name>
<comment type="catalytic activity">
    <reaction evidence="8 9">
        <text>(2S,6S)-2,6-diaminopimelate = meso-2,6-diaminopimelate</text>
        <dbReference type="Rhea" id="RHEA:15393"/>
        <dbReference type="ChEBI" id="CHEBI:57609"/>
        <dbReference type="ChEBI" id="CHEBI:57791"/>
        <dbReference type="EC" id="5.1.1.7"/>
    </reaction>
</comment>
<dbReference type="InterPro" id="IPR018510">
    <property type="entry name" value="DAP_epimerase_AS"/>
</dbReference>
<feature type="binding site" evidence="9">
    <location>
        <position position="66"/>
    </location>
    <ligand>
        <name>substrate</name>
    </ligand>
</feature>
<reference evidence="12" key="1">
    <citation type="submission" date="2018-05" db="EMBL/GenBank/DDBJ databases">
        <title>Azospirillum thermophila sp. nov., a novel isolated from hot spring.</title>
        <authorList>
            <person name="Zhao Z."/>
        </authorList>
    </citation>
    <scope>NUCLEOTIDE SEQUENCE [LARGE SCALE GENOMIC DNA]</scope>
    <source>
        <strain evidence="12">CFH 70021</strain>
    </source>
</reference>
<dbReference type="InterPro" id="IPR001653">
    <property type="entry name" value="DAP_epimerase_DapF"/>
</dbReference>